<evidence type="ECO:0000256" key="1">
    <source>
        <dbReference type="ARBA" id="ARBA00001946"/>
    </source>
</evidence>
<evidence type="ECO:0000256" key="13">
    <source>
        <dbReference type="ARBA" id="ARBA00022801"/>
    </source>
</evidence>
<dbReference type="InterPro" id="IPR004659">
    <property type="entry name" value="RNase_E/G"/>
</dbReference>
<dbReference type="Gene3D" id="3.40.1260.20">
    <property type="entry name" value="Ribonuclease E, catalytic domain"/>
    <property type="match status" value="1"/>
</dbReference>
<dbReference type="RefSeq" id="WP_003321800.1">
    <property type="nucleotide sequence ID" value="NZ_ALPT02000046.1"/>
</dbReference>
<evidence type="ECO:0000313" key="21">
    <source>
        <dbReference type="Proteomes" id="UP000297014"/>
    </source>
</evidence>
<evidence type="ECO:0000256" key="3">
    <source>
        <dbReference type="ARBA" id="ARBA00005663"/>
    </source>
</evidence>
<accession>A0A094WJ03</accession>
<dbReference type="InterPro" id="IPR003029">
    <property type="entry name" value="S1_domain"/>
</dbReference>
<evidence type="ECO:0000256" key="10">
    <source>
        <dbReference type="ARBA" id="ARBA00022723"/>
    </source>
</evidence>
<keyword evidence="10" id="KW-0479">Metal-binding</keyword>
<organism evidence="18 20">
    <name type="scientific">Alkalihalobacillus alcalophilus ATCC 27647 = CGMCC 1.3604</name>
    <dbReference type="NCBI Taxonomy" id="1218173"/>
    <lineage>
        <taxon>Bacteria</taxon>
        <taxon>Bacillati</taxon>
        <taxon>Bacillota</taxon>
        <taxon>Bacilli</taxon>
        <taxon>Bacillales</taxon>
        <taxon>Bacillaceae</taxon>
        <taxon>Alkalihalobacillus</taxon>
    </lineage>
</organism>
<dbReference type="GO" id="GO:0006364">
    <property type="term" value="P:rRNA processing"/>
    <property type="evidence" value="ECO:0007669"/>
    <property type="project" value="UniProtKB-KW"/>
</dbReference>
<dbReference type="GO" id="GO:0019843">
    <property type="term" value="F:rRNA binding"/>
    <property type="evidence" value="ECO:0007669"/>
    <property type="project" value="UniProtKB-KW"/>
</dbReference>
<proteinExistence type="inferred from homology"/>
<protein>
    <recommendedName>
        <fullName evidence="4">Ribonuclease G</fullName>
    </recommendedName>
</protein>
<keyword evidence="9" id="KW-0540">Nuclease</keyword>
<keyword evidence="15 16" id="KW-0694">RNA-binding</keyword>
<dbReference type="Proteomes" id="UP000297014">
    <property type="component" value="Unassembled WGS sequence"/>
</dbReference>
<evidence type="ECO:0000256" key="7">
    <source>
        <dbReference type="ARBA" id="ARBA00022555"/>
    </source>
</evidence>
<reference evidence="19 21" key="2">
    <citation type="submission" date="2014-01" db="EMBL/GenBank/DDBJ databases">
        <title>Draft genome sequencing of Bacillus alcalophilus CGMCC 1.3604.</title>
        <authorList>
            <person name="Yang J."/>
            <person name="Diao L."/>
            <person name="Yang S."/>
        </authorList>
    </citation>
    <scope>NUCLEOTIDE SEQUENCE [LARGE SCALE GENOMIC DNA]</scope>
    <source>
        <strain evidence="19 21">CGMCC 1.3604</strain>
    </source>
</reference>
<keyword evidence="14" id="KW-0460">Magnesium</keyword>
<dbReference type="GO" id="GO:0008033">
    <property type="term" value="P:tRNA processing"/>
    <property type="evidence" value="ECO:0007669"/>
    <property type="project" value="UniProtKB-KW"/>
</dbReference>
<dbReference type="CDD" id="cd04453">
    <property type="entry name" value="S1_RNase_E"/>
    <property type="match status" value="1"/>
</dbReference>
<evidence type="ECO:0000256" key="16">
    <source>
        <dbReference type="PROSITE-ProRule" id="PRU00117"/>
    </source>
</evidence>
<evidence type="ECO:0000256" key="8">
    <source>
        <dbReference type="ARBA" id="ARBA00022694"/>
    </source>
</evidence>
<evidence type="ECO:0000256" key="14">
    <source>
        <dbReference type="ARBA" id="ARBA00022842"/>
    </source>
</evidence>
<dbReference type="GO" id="GO:0005737">
    <property type="term" value="C:cytoplasm"/>
    <property type="evidence" value="ECO:0007669"/>
    <property type="project" value="UniProtKB-SubCell"/>
</dbReference>
<keyword evidence="6" id="KW-0698">rRNA processing</keyword>
<evidence type="ECO:0000256" key="5">
    <source>
        <dbReference type="ARBA" id="ARBA00022490"/>
    </source>
</evidence>
<dbReference type="InterPro" id="IPR048583">
    <property type="entry name" value="RNase_E_G_thioredoxin-like"/>
</dbReference>
<dbReference type="Pfam" id="PF20833">
    <property type="entry name" value="RNase_E_G_Thio"/>
    <property type="match status" value="1"/>
</dbReference>
<evidence type="ECO:0000313" key="18">
    <source>
        <dbReference type="EMBL" id="KGA96801.1"/>
    </source>
</evidence>
<keyword evidence="13" id="KW-0378">Hydrolase</keyword>
<reference evidence="18 20" key="1">
    <citation type="journal article" date="2014" name="Genome Announc.">
        <title>Draft Genome Sequence of Bacillus alcalophilus AV1934, a Classic Alkaliphile Isolated from Human Feces in 1934.</title>
        <authorList>
            <person name="Attie O."/>
            <person name="Jayaprakash A."/>
            <person name="Shah H."/>
            <person name="Paulsen I.T."/>
            <person name="Morino M."/>
            <person name="Takahashi Y."/>
            <person name="Narumi I."/>
            <person name="Sachidanandam R."/>
            <person name="Satoh K."/>
            <person name="Ito M."/>
            <person name="Krulwich T.A."/>
        </authorList>
    </citation>
    <scope>NUCLEOTIDE SEQUENCE [LARGE SCALE GENOMIC DNA]</scope>
    <source>
        <strain evidence="18 20">AV1934</strain>
    </source>
</reference>
<keyword evidence="11" id="KW-0699">rRNA-binding</keyword>
<dbReference type="InterPro" id="IPR019307">
    <property type="entry name" value="RNA-bd_AU-1/RNase_E/G"/>
</dbReference>
<dbReference type="PANTHER" id="PTHR30001">
    <property type="entry name" value="RIBONUCLEASE"/>
    <property type="match status" value="1"/>
</dbReference>
<comment type="cofactor">
    <cofactor evidence="1">
        <name>Mg(2+)</name>
        <dbReference type="ChEBI" id="CHEBI:18420"/>
    </cofactor>
</comment>
<comment type="caution">
    <text evidence="18">The sequence shown here is derived from an EMBL/GenBank/DDBJ whole genome shotgun (WGS) entry which is preliminary data.</text>
</comment>
<evidence type="ECO:0000256" key="9">
    <source>
        <dbReference type="ARBA" id="ARBA00022722"/>
    </source>
</evidence>
<dbReference type="GO" id="GO:0004519">
    <property type="term" value="F:endonuclease activity"/>
    <property type="evidence" value="ECO:0007669"/>
    <property type="project" value="UniProtKB-KW"/>
</dbReference>
<dbReference type="GO" id="GO:0016787">
    <property type="term" value="F:hydrolase activity"/>
    <property type="evidence" value="ECO:0007669"/>
    <property type="project" value="UniProtKB-KW"/>
</dbReference>
<evidence type="ECO:0000256" key="11">
    <source>
        <dbReference type="ARBA" id="ARBA00022730"/>
    </source>
</evidence>
<evidence type="ECO:0000256" key="2">
    <source>
        <dbReference type="ARBA" id="ARBA00004496"/>
    </source>
</evidence>
<comment type="subcellular location">
    <subcellularLocation>
        <location evidence="2">Cytoplasm</location>
    </subcellularLocation>
</comment>
<sequence length="501" mass="57404">MRNIYFNMNTKERRAAIVEHDEVVEFMIERPVEKRIVGNIYLARVVNVLPGMQAAFVDIGREKNGFIYRDDLLSFHLLEEEDEKKKKRSISEFVTQGEELLVQVTKEGFGTKGPRLTSLISLPGRYVVYLPEGGYVGVSRRFSSEDERERLRGIGENLLQENEGVIIRTICEGLSEEELKQELHFLRTFWAELRQDLVEKKAPSLLHQDSGLFERIVRDFAHHSIGEIVVDHLPDYKRLKLLFESYPHLSNALRLYHGKENIFEAFGVEKELEKALKRQVWLKNGAYLMIDQTEALTVIDVNTGKFTGKTNLEDTILKTNIEATKEIANQLRLRDISGIIVIDFIDMKKEEDKEAVLKAFKKALKSDRTKTNVVGMTGLGLVEMTRKKVRNNLQASLSKTCPTCHGKGSVLSDEAQAFKIERLLWEYKGGDQEAVVIEIPSKVQTVLLGEKGQHLKRLEEALAFRILIYPNKAMNEEAFALRYSGTLDEAIHRLEQLKKSK</sequence>
<dbReference type="Proteomes" id="UP000002754">
    <property type="component" value="Unassembled WGS sequence"/>
</dbReference>
<evidence type="ECO:0000259" key="17">
    <source>
        <dbReference type="SMART" id="SM00316"/>
    </source>
</evidence>
<dbReference type="PANTHER" id="PTHR30001:SF0">
    <property type="entry name" value="RIBONUCLEASE G"/>
    <property type="match status" value="1"/>
</dbReference>
<comment type="similarity">
    <text evidence="3">Belongs to the RNase E/G family. RNase G subfamily.</text>
</comment>
<gene>
    <name evidence="19" type="ORF">AJ85_04965</name>
    <name evidence="18" type="ORF">BALCAV_0214100</name>
</gene>
<dbReference type="SUPFAM" id="SSF50249">
    <property type="entry name" value="Nucleic acid-binding proteins"/>
    <property type="match status" value="1"/>
</dbReference>
<dbReference type="Gene3D" id="2.40.50.140">
    <property type="entry name" value="Nucleic acid-binding proteins"/>
    <property type="match status" value="1"/>
</dbReference>
<evidence type="ECO:0000256" key="15">
    <source>
        <dbReference type="ARBA" id="ARBA00022884"/>
    </source>
</evidence>
<evidence type="ECO:0000313" key="20">
    <source>
        <dbReference type="Proteomes" id="UP000002754"/>
    </source>
</evidence>
<dbReference type="EMBL" id="ALPT02000046">
    <property type="protein sequence ID" value="KGA96801.1"/>
    <property type="molecule type" value="Genomic_DNA"/>
</dbReference>
<keyword evidence="8" id="KW-0819">tRNA processing</keyword>
<dbReference type="SMART" id="SM00316">
    <property type="entry name" value="S1"/>
    <property type="match status" value="1"/>
</dbReference>
<dbReference type="NCBIfam" id="TIGR00757">
    <property type="entry name" value="RNaseEG"/>
    <property type="match status" value="1"/>
</dbReference>
<dbReference type="AlphaFoldDB" id="A0A094WJ03"/>
<dbReference type="EMBL" id="JALP01000002">
    <property type="protein sequence ID" value="THG92413.1"/>
    <property type="molecule type" value="Genomic_DNA"/>
</dbReference>
<dbReference type="STRING" id="1218173.BALCAV_0214100"/>
<keyword evidence="12" id="KW-0255">Endonuclease</keyword>
<dbReference type="GO" id="GO:0004540">
    <property type="term" value="F:RNA nuclease activity"/>
    <property type="evidence" value="ECO:0007669"/>
    <property type="project" value="InterPro"/>
</dbReference>
<keyword evidence="5" id="KW-0963">Cytoplasm</keyword>
<evidence type="ECO:0000256" key="6">
    <source>
        <dbReference type="ARBA" id="ARBA00022552"/>
    </source>
</evidence>
<evidence type="ECO:0000256" key="4">
    <source>
        <dbReference type="ARBA" id="ARBA00017719"/>
    </source>
</evidence>
<dbReference type="PROSITE" id="PS50084">
    <property type="entry name" value="KH_TYPE_1"/>
    <property type="match status" value="1"/>
</dbReference>
<dbReference type="InterPro" id="IPR012340">
    <property type="entry name" value="NA-bd_OB-fold"/>
</dbReference>
<dbReference type="GO" id="GO:0046872">
    <property type="term" value="F:metal ion binding"/>
    <property type="evidence" value="ECO:0007669"/>
    <property type="project" value="UniProtKB-KW"/>
</dbReference>
<name>A0A094WJ03_ALKAL</name>
<feature type="domain" description="S1 motif" evidence="17">
    <location>
        <begin position="36"/>
        <end position="119"/>
    </location>
</feature>
<dbReference type="GO" id="GO:0000049">
    <property type="term" value="F:tRNA binding"/>
    <property type="evidence" value="ECO:0007669"/>
    <property type="project" value="UniProtKB-KW"/>
</dbReference>
<evidence type="ECO:0000256" key="12">
    <source>
        <dbReference type="ARBA" id="ARBA00022759"/>
    </source>
</evidence>
<dbReference type="Pfam" id="PF10150">
    <property type="entry name" value="RNase_E_G"/>
    <property type="match status" value="1"/>
</dbReference>
<keyword evidence="20" id="KW-1185">Reference proteome</keyword>
<dbReference type="eggNOG" id="COG1530">
    <property type="taxonomic scope" value="Bacteria"/>
</dbReference>
<keyword evidence="7" id="KW-0820">tRNA-binding</keyword>
<evidence type="ECO:0000313" key="19">
    <source>
        <dbReference type="EMBL" id="THG92413.1"/>
    </source>
</evidence>